<dbReference type="RefSeq" id="WP_261404430.1">
    <property type="nucleotide sequence ID" value="NZ_CP081869.1"/>
</dbReference>
<gene>
    <name evidence="2" type="ORF">K6K41_06530</name>
</gene>
<keyword evidence="1" id="KW-0812">Transmembrane</keyword>
<evidence type="ECO:0000256" key="1">
    <source>
        <dbReference type="SAM" id="Phobius"/>
    </source>
</evidence>
<dbReference type="AlphaFoldDB" id="A0A9E6RAH5"/>
<proteinExistence type="predicted"/>
<organism evidence="2 3">
    <name type="scientific">Chenggangzhangella methanolivorans</name>
    <dbReference type="NCBI Taxonomy" id="1437009"/>
    <lineage>
        <taxon>Bacteria</taxon>
        <taxon>Pseudomonadati</taxon>
        <taxon>Pseudomonadota</taxon>
        <taxon>Alphaproteobacteria</taxon>
        <taxon>Hyphomicrobiales</taxon>
        <taxon>Methylopilaceae</taxon>
        <taxon>Chenggangzhangella</taxon>
    </lineage>
</organism>
<keyword evidence="1" id="KW-0472">Membrane</keyword>
<sequence>MSQWYPPGLIVAALVLGLTGLPDRLGLLGASQGLLIGALVCAPIWLFKTWRENRRPRGE</sequence>
<name>A0A9E6RAH5_9HYPH</name>
<dbReference type="Proteomes" id="UP000825701">
    <property type="component" value="Chromosome"/>
</dbReference>
<feature type="transmembrane region" description="Helical" evidence="1">
    <location>
        <begin position="30"/>
        <end position="47"/>
    </location>
</feature>
<keyword evidence="3" id="KW-1185">Reference proteome</keyword>
<protein>
    <submittedName>
        <fullName evidence="2">Uncharacterized protein</fullName>
    </submittedName>
</protein>
<keyword evidence="1" id="KW-1133">Transmembrane helix</keyword>
<evidence type="ECO:0000313" key="2">
    <source>
        <dbReference type="EMBL" id="QZO01193.1"/>
    </source>
</evidence>
<accession>A0A9E6RAH5</accession>
<evidence type="ECO:0000313" key="3">
    <source>
        <dbReference type="Proteomes" id="UP000825701"/>
    </source>
</evidence>
<dbReference type="EMBL" id="CP081869">
    <property type="protein sequence ID" value="QZO01193.1"/>
    <property type="molecule type" value="Genomic_DNA"/>
</dbReference>
<dbReference type="KEGG" id="cmet:K6K41_06530"/>
<reference evidence="2" key="1">
    <citation type="submission" date="2021-08" db="EMBL/GenBank/DDBJ databases">
        <authorList>
            <person name="Zhang H."/>
            <person name="Xu M."/>
            <person name="Yu Z."/>
            <person name="Yang L."/>
            <person name="Cai Y."/>
        </authorList>
    </citation>
    <scope>NUCLEOTIDE SEQUENCE</scope>
    <source>
        <strain evidence="2">CHL1</strain>
    </source>
</reference>